<dbReference type="Proteomes" id="UP001549139">
    <property type="component" value="Unassembled WGS sequence"/>
</dbReference>
<reference evidence="1 4" key="2">
    <citation type="submission" date="2024-06" db="EMBL/GenBank/DDBJ databases">
        <title>Sequencing the genomes of 1000 actinobacteria strains.</title>
        <authorList>
            <person name="Klenk H.-P."/>
        </authorList>
    </citation>
    <scope>NUCLEOTIDE SEQUENCE [LARGE SCALE GENOMIC DNA]</scope>
    <source>
        <strain evidence="1 4">DSM 44265</strain>
    </source>
</reference>
<dbReference type="AlphaFoldDB" id="A0A7X6LS30"/>
<dbReference type="Proteomes" id="UP000554284">
    <property type="component" value="Unassembled WGS sequence"/>
</dbReference>
<gene>
    <name evidence="2" type="ORF">HF989_05420</name>
    <name evidence="1" type="ORF">JOF50_000909</name>
</gene>
<dbReference type="EMBL" id="JAAXPF010000004">
    <property type="protein sequence ID" value="NKY68814.1"/>
    <property type="molecule type" value="Genomic_DNA"/>
</dbReference>
<keyword evidence="4" id="KW-1185">Reference proteome</keyword>
<protein>
    <submittedName>
        <fullName evidence="1">Uncharacterized membrane protein YjjB (DUF3815 family)</fullName>
    </submittedName>
</protein>
<sequence length="89" mass="9618">MAGGILGRVAKIPRTTVTIPGTVIYAAVHNFAVGDIINALSRFTEVSFVVLFIAGGLSVGRMLTDPNWAFSRYIDFGHQLVGEERPINN</sequence>
<name>A0A7X6LS30_9CORY</name>
<reference evidence="2 3" key="1">
    <citation type="submission" date="2020-04" db="EMBL/GenBank/DDBJ databases">
        <title>MicrobeNet Type strains.</title>
        <authorList>
            <person name="Nicholson A.C."/>
        </authorList>
    </citation>
    <scope>NUCLEOTIDE SEQUENCE [LARGE SCALE GENOMIC DNA]</scope>
    <source>
        <strain evidence="2 3">ATCC 700355</strain>
    </source>
</reference>
<organism evidence="2 3">
    <name type="scientific">Corynebacterium mucifaciens</name>
    <dbReference type="NCBI Taxonomy" id="57171"/>
    <lineage>
        <taxon>Bacteria</taxon>
        <taxon>Bacillati</taxon>
        <taxon>Actinomycetota</taxon>
        <taxon>Actinomycetes</taxon>
        <taxon>Mycobacteriales</taxon>
        <taxon>Corynebacteriaceae</taxon>
        <taxon>Corynebacterium</taxon>
    </lineage>
</organism>
<evidence type="ECO:0000313" key="3">
    <source>
        <dbReference type="Proteomes" id="UP000554284"/>
    </source>
</evidence>
<evidence type="ECO:0000313" key="4">
    <source>
        <dbReference type="Proteomes" id="UP001549139"/>
    </source>
</evidence>
<evidence type="ECO:0000313" key="2">
    <source>
        <dbReference type="EMBL" id="NKY68814.1"/>
    </source>
</evidence>
<accession>A0A7X6LS30</accession>
<proteinExistence type="predicted"/>
<comment type="caution">
    <text evidence="2">The sequence shown here is derived from an EMBL/GenBank/DDBJ whole genome shotgun (WGS) entry which is preliminary data.</text>
</comment>
<evidence type="ECO:0000313" key="1">
    <source>
        <dbReference type="EMBL" id="MET3944110.1"/>
    </source>
</evidence>
<dbReference type="EMBL" id="JBEPNZ010000001">
    <property type="protein sequence ID" value="MET3944110.1"/>
    <property type="molecule type" value="Genomic_DNA"/>
</dbReference>